<dbReference type="InterPro" id="IPR037171">
    <property type="entry name" value="NagB/RpiA_transferase-like"/>
</dbReference>
<gene>
    <name evidence="5" type="primary">glpR</name>
    <name evidence="5" type="ORF">GCM10016455_07500</name>
</gene>
<keyword evidence="3" id="KW-0804">Transcription</keyword>
<dbReference type="PROSITE" id="PS51000">
    <property type="entry name" value="HTH_DEOR_2"/>
    <property type="match status" value="1"/>
</dbReference>
<evidence type="ECO:0000313" key="6">
    <source>
        <dbReference type="Proteomes" id="UP000609802"/>
    </source>
</evidence>
<protein>
    <submittedName>
        <fullName evidence="5">DeoR family transcriptional regulator</fullName>
    </submittedName>
</protein>
<keyword evidence="2" id="KW-0805">Transcription regulation</keyword>
<proteinExistence type="predicted"/>
<dbReference type="InterPro" id="IPR036390">
    <property type="entry name" value="WH_DNA-bd_sf"/>
</dbReference>
<dbReference type="Pfam" id="PF08220">
    <property type="entry name" value="HTH_DeoR"/>
    <property type="match status" value="1"/>
</dbReference>
<dbReference type="Proteomes" id="UP000609802">
    <property type="component" value="Unassembled WGS sequence"/>
</dbReference>
<dbReference type="SUPFAM" id="SSF46785">
    <property type="entry name" value="Winged helix' DNA-binding domain"/>
    <property type="match status" value="1"/>
</dbReference>
<dbReference type="InterPro" id="IPR001034">
    <property type="entry name" value="DeoR_HTH"/>
</dbReference>
<keyword evidence="1" id="KW-0678">Repressor</keyword>
<name>A0ABQ3ITY1_9RHOB</name>
<dbReference type="Pfam" id="PF00455">
    <property type="entry name" value="DeoRC"/>
    <property type="match status" value="1"/>
</dbReference>
<sequence length="252" mass="26754">MSQTFRIPEILAMARRDGQVSVDKLAAHFGVTLQTIRRDLSDLADAGRLERVHGGAILPSGITNIAYEERRALNQSAKARIAAATSRMIPSDCAVFLNIGTTTEAVARALVHHQNLLVVTNNINVAQILGANPDCQVIVVGGTMRPADGGVVGELAARFVSAFKFDYAVIGCSALDHDGDILDYDMQEVVVSQSALNQARATVLVCDQSKLTRAAPARIGSVSELDQIVTDCALPDVVSRICHAAATHITVA</sequence>
<dbReference type="Gene3D" id="3.40.50.1360">
    <property type="match status" value="1"/>
</dbReference>
<dbReference type="PRINTS" id="PR00037">
    <property type="entry name" value="HTHLACR"/>
</dbReference>
<accession>A0ABQ3ITY1</accession>
<organism evidence="5 6">
    <name type="scientific">Aliiroseovarius zhejiangensis</name>
    <dbReference type="NCBI Taxonomy" id="1632025"/>
    <lineage>
        <taxon>Bacteria</taxon>
        <taxon>Pseudomonadati</taxon>
        <taxon>Pseudomonadota</taxon>
        <taxon>Alphaproteobacteria</taxon>
        <taxon>Rhodobacterales</taxon>
        <taxon>Paracoccaceae</taxon>
        <taxon>Aliiroseovarius</taxon>
    </lineage>
</organism>
<keyword evidence="6" id="KW-1185">Reference proteome</keyword>
<dbReference type="PANTHER" id="PTHR30363:SF4">
    <property type="entry name" value="GLYCEROL-3-PHOSPHATE REGULON REPRESSOR"/>
    <property type="match status" value="1"/>
</dbReference>
<comment type="caution">
    <text evidence="5">The sequence shown here is derived from an EMBL/GenBank/DDBJ whole genome shotgun (WGS) entry which is preliminary data.</text>
</comment>
<evidence type="ECO:0000256" key="3">
    <source>
        <dbReference type="ARBA" id="ARBA00023163"/>
    </source>
</evidence>
<feature type="domain" description="HTH deoR-type" evidence="4">
    <location>
        <begin position="3"/>
        <end position="58"/>
    </location>
</feature>
<dbReference type="InterPro" id="IPR050313">
    <property type="entry name" value="Carb_Metab_HTH_regulators"/>
</dbReference>
<dbReference type="PANTHER" id="PTHR30363">
    <property type="entry name" value="HTH-TYPE TRANSCRIPTIONAL REGULATOR SRLR-RELATED"/>
    <property type="match status" value="1"/>
</dbReference>
<evidence type="ECO:0000313" key="5">
    <source>
        <dbReference type="EMBL" id="GHE89700.1"/>
    </source>
</evidence>
<dbReference type="InterPro" id="IPR014036">
    <property type="entry name" value="DeoR-like_C"/>
</dbReference>
<dbReference type="EMBL" id="BNCH01000001">
    <property type="protein sequence ID" value="GHE89700.1"/>
    <property type="molecule type" value="Genomic_DNA"/>
</dbReference>
<dbReference type="SUPFAM" id="SSF100950">
    <property type="entry name" value="NagB/RpiA/CoA transferase-like"/>
    <property type="match status" value="1"/>
</dbReference>
<evidence type="ECO:0000259" key="4">
    <source>
        <dbReference type="PROSITE" id="PS51000"/>
    </source>
</evidence>
<dbReference type="RefSeq" id="WP_191285106.1">
    <property type="nucleotide sequence ID" value="NZ_BNCH01000001.1"/>
</dbReference>
<evidence type="ECO:0000256" key="1">
    <source>
        <dbReference type="ARBA" id="ARBA00022491"/>
    </source>
</evidence>
<dbReference type="SMART" id="SM00420">
    <property type="entry name" value="HTH_DEOR"/>
    <property type="match status" value="1"/>
</dbReference>
<dbReference type="SMART" id="SM01134">
    <property type="entry name" value="DeoRC"/>
    <property type="match status" value="1"/>
</dbReference>
<evidence type="ECO:0000256" key="2">
    <source>
        <dbReference type="ARBA" id="ARBA00023015"/>
    </source>
</evidence>
<reference evidence="6" key="1">
    <citation type="journal article" date="2019" name="Int. J. Syst. Evol. Microbiol.">
        <title>The Global Catalogue of Microorganisms (GCM) 10K type strain sequencing project: providing services to taxonomists for standard genome sequencing and annotation.</title>
        <authorList>
            <consortium name="The Broad Institute Genomics Platform"/>
            <consortium name="The Broad Institute Genome Sequencing Center for Infectious Disease"/>
            <person name="Wu L."/>
            <person name="Ma J."/>
        </authorList>
    </citation>
    <scope>NUCLEOTIDE SEQUENCE [LARGE SCALE GENOMIC DNA]</scope>
    <source>
        <strain evidence="6">KCTC 42443</strain>
    </source>
</reference>